<evidence type="ECO:0000313" key="2">
    <source>
        <dbReference type="Proteomes" id="UP001207654"/>
    </source>
</evidence>
<proteinExistence type="predicted"/>
<dbReference type="Proteomes" id="UP001207654">
    <property type="component" value="Unassembled WGS sequence"/>
</dbReference>
<protein>
    <submittedName>
        <fullName evidence="1">Uncharacterized protein</fullName>
    </submittedName>
</protein>
<evidence type="ECO:0000313" key="1">
    <source>
        <dbReference type="EMBL" id="MCY1083750.1"/>
    </source>
</evidence>
<comment type="caution">
    <text evidence="1">The sequence shown here is derived from an EMBL/GenBank/DDBJ whole genome shotgun (WGS) entry which is preliminary data.</text>
</comment>
<organism evidence="1 2">
    <name type="scientific">Archangium lansingense</name>
    <dbReference type="NCBI Taxonomy" id="2995310"/>
    <lineage>
        <taxon>Bacteria</taxon>
        <taxon>Pseudomonadati</taxon>
        <taxon>Myxococcota</taxon>
        <taxon>Myxococcia</taxon>
        <taxon>Myxococcales</taxon>
        <taxon>Cystobacterineae</taxon>
        <taxon>Archangiaceae</taxon>
        <taxon>Archangium</taxon>
    </lineage>
</organism>
<name>A0ABT4APX5_9BACT</name>
<keyword evidence="2" id="KW-1185">Reference proteome</keyword>
<dbReference type="EMBL" id="JAPNKA010000002">
    <property type="protein sequence ID" value="MCY1083750.1"/>
    <property type="molecule type" value="Genomic_DNA"/>
</dbReference>
<accession>A0ABT4APX5</accession>
<gene>
    <name evidence="1" type="ORF">OV287_55855</name>
</gene>
<reference evidence="1 2" key="1">
    <citation type="submission" date="2022-11" db="EMBL/GenBank/DDBJ databases">
        <title>Minimal conservation of predation-associated metabolite biosynthetic gene clusters underscores biosynthetic potential of Myxococcota including descriptions for ten novel species: Archangium lansinium sp. nov., Myxococcus landrumus sp. nov., Nannocystis bai.</title>
        <authorList>
            <person name="Ahearne A."/>
            <person name="Stevens C."/>
            <person name="Phillips K."/>
        </authorList>
    </citation>
    <scope>NUCLEOTIDE SEQUENCE [LARGE SCALE GENOMIC DNA]</scope>
    <source>
        <strain evidence="1 2">MIWBW</strain>
    </source>
</reference>
<dbReference type="RefSeq" id="WP_267542630.1">
    <property type="nucleotide sequence ID" value="NZ_JAPNKA010000002.1"/>
</dbReference>
<sequence>MLGDSSLLVLEASGTYEDAADAFFFSEPRTPAMDYAREGELFMPDVAQLLELALRRAALPAPPQGEALALRLT</sequence>